<protein>
    <submittedName>
        <fullName evidence="1">Nynrin</fullName>
    </submittedName>
</protein>
<comment type="caution">
    <text evidence="1">The sequence shown here is derived from an EMBL/GenBank/DDBJ whole genome shotgun (WGS) entry which is preliminary data.</text>
</comment>
<sequence length="133" mass="14973">MDVGPKEEDDHMTELRDPEDLDLQSLTGRAAASSHFISKSTDKCLHFFKALKRKKRFEWTTECDDTFQALKQYLGKVSLLSKPSKGEPLMLFLAISEEAISTYQGGEWSSDFSTSYLTDMSSLCSNTLNDSTL</sequence>
<organism evidence="1 2">
    <name type="scientific">Abeliophyllum distichum</name>
    <dbReference type="NCBI Taxonomy" id="126358"/>
    <lineage>
        <taxon>Eukaryota</taxon>
        <taxon>Viridiplantae</taxon>
        <taxon>Streptophyta</taxon>
        <taxon>Embryophyta</taxon>
        <taxon>Tracheophyta</taxon>
        <taxon>Spermatophyta</taxon>
        <taxon>Magnoliopsida</taxon>
        <taxon>eudicotyledons</taxon>
        <taxon>Gunneridae</taxon>
        <taxon>Pentapetalae</taxon>
        <taxon>asterids</taxon>
        <taxon>lamiids</taxon>
        <taxon>Lamiales</taxon>
        <taxon>Oleaceae</taxon>
        <taxon>Forsythieae</taxon>
        <taxon>Abeliophyllum</taxon>
    </lineage>
</organism>
<dbReference type="Gene3D" id="3.30.70.270">
    <property type="match status" value="1"/>
</dbReference>
<gene>
    <name evidence="1" type="ORF">Adt_11366</name>
</gene>
<dbReference type="AlphaFoldDB" id="A0ABD1UN27"/>
<dbReference type="SUPFAM" id="SSF56672">
    <property type="entry name" value="DNA/RNA polymerases"/>
    <property type="match status" value="1"/>
</dbReference>
<dbReference type="InterPro" id="IPR043128">
    <property type="entry name" value="Rev_trsase/Diguanyl_cyclase"/>
</dbReference>
<evidence type="ECO:0000313" key="2">
    <source>
        <dbReference type="Proteomes" id="UP001604336"/>
    </source>
</evidence>
<dbReference type="InterPro" id="IPR043502">
    <property type="entry name" value="DNA/RNA_pol_sf"/>
</dbReference>
<name>A0ABD1UN27_9LAMI</name>
<reference evidence="2" key="1">
    <citation type="submission" date="2024-07" db="EMBL/GenBank/DDBJ databases">
        <title>Two chromosome-level genome assemblies of Korean endemic species Abeliophyllum distichum and Forsythia ovata (Oleaceae).</title>
        <authorList>
            <person name="Jang H."/>
        </authorList>
    </citation>
    <scope>NUCLEOTIDE SEQUENCE [LARGE SCALE GENOMIC DNA]</scope>
</reference>
<keyword evidence="2" id="KW-1185">Reference proteome</keyword>
<accession>A0ABD1UN27</accession>
<dbReference type="EMBL" id="JBFOLK010000003">
    <property type="protein sequence ID" value="KAL2526312.1"/>
    <property type="molecule type" value="Genomic_DNA"/>
</dbReference>
<evidence type="ECO:0000313" key="1">
    <source>
        <dbReference type="EMBL" id="KAL2526312.1"/>
    </source>
</evidence>
<dbReference type="Proteomes" id="UP001604336">
    <property type="component" value="Unassembled WGS sequence"/>
</dbReference>
<proteinExistence type="predicted"/>